<name>A0ABU3QA83_9SPHN</name>
<dbReference type="Pfam" id="PF04773">
    <property type="entry name" value="FecR"/>
    <property type="match status" value="1"/>
</dbReference>
<keyword evidence="4" id="KW-1185">Reference proteome</keyword>
<evidence type="ECO:0000313" key="4">
    <source>
        <dbReference type="Proteomes" id="UP001259572"/>
    </source>
</evidence>
<dbReference type="InterPro" id="IPR032623">
    <property type="entry name" value="FecR_N"/>
</dbReference>
<dbReference type="InterPro" id="IPR012373">
    <property type="entry name" value="Ferrdict_sens_TM"/>
</dbReference>
<dbReference type="EMBL" id="JAVUPU010000008">
    <property type="protein sequence ID" value="MDT9600311.1"/>
    <property type="molecule type" value="Genomic_DNA"/>
</dbReference>
<dbReference type="PIRSF" id="PIRSF018266">
    <property type="entry name" value="FecR"/>
    <property type="match status" value="1"/>
</dbReference>
<feature type="domain" description="FecR protein" evidence="1">
    <location>
        <begin position="108"/>
        <end position="199"/>
    </location>
</feature>
<sequence>MKAGSGTGDGVEAQAAAWAVISRERELTSEERAKLDAWLAEGSRHLGAYVRAQATWIDLDRVVALEKAGSSPVPVRMPWPHWRQFAAAASIAVAVAAAGVAHSRLAGRIATDRGDVRQIALADGSTITLNGDSVLQVRFDDKERRIIFRGGEASFKVAHDGQRPFVVDADDIAVRAVGTEFAVRMDDDDVEVTVADGTVAVEEGSAVPRRYIRANEQFVAAPAGVRKAMLDPQEVERRLAWRHKLLIFRGQPLGSAAEEVNRYSDANVVIDDPTLARAEFIGVFRLGDARAFANAAAYAFNGEVVERDGNLYLRRKQYSPSH</sequence>
<evidence type="ECO:0000259" key="1">
    <source>
        <dbReference type="Pfam" id="PF04773"/>
    </source>
</evidence>
<feature type="domain" description="FecR N-terminal" evidence="2">
    <location>
        <begin position="14"/>
        <end position="54"/>
    </location>
</feature>
<organism evidence="3 4">
    <name type="scientific">Sphingosinicella rhizophila</name>
    <dbReference type="NCBI Taxonomy" id="3050082"/>
    <lineage>
        <taxon>Bacteria</taxon>
        <taxon>Pseudomonadati</taxon>
        <taxon>Pseudomonadota</taxon>
        <taxon>Alphaproteobacteria</taxon>
        <taxon>Sphingomonadales</taxon>
        <taxon>Sphingosinicellaceae</taxon>
        <taxon>Sphingosinicella</taxon>
    </lineage>
</organism>
<dbReference type="PANTHER" id="PTHR30273">
    <property type="entry name" value="PERIPLASMIC SIGNAL SENSOR AND SIGMA FACTOR ACTIVATOR FECR-RELATED"/>
    <property type="match status" value="1"/>
</dbReference>
<dbReference type="Proteomes" id="UP001259572">
    <property type="component" value="Unassembled WGS sequence"/>
</dbReference>
<dbReference type="PANTHER" id="PTHR30273:SF2">
    <property type="entry name" value="PROTEIN FECR"/>
    <property type="match status" value="1"/>
</dbReference>
<protein>
    <submittedName>
        <fullName evidence="3">FecR domain-containing protein</fullName>
    </submittedName>
</protein>
<dbReference type="Pfam" id="PF16220">
    <property type="entry name" value="DUF4880"/>
    <property type="match status" value="1"/>
</dbReference>
<comment type="caution">
    <text evidence="3">The sequence shown here is derived from an EMBL/GenBank/DDBJ whole genome shotgun (WGS) entry which is preliminary data.</text>
</comment>
<dbReference type="RefSeq" id="WP_315727410.1">
    <property type="nucleotide sequence ID" value="NZ_JAVUPU010000008.1"/>
</dbReference>
<reference evidence="3 4" key="1">
    <citation type="submission" date="2023-05" db="EMBL/GenBank/DDBJ databases">
        <authorList>
            <person name="Guo Y."/>
        </authorList>
    </citation>
    <scope>NUCLEOTIDE SEQUENCE [LARGE SCALE GENOMIC DNA]</scope>
    <source>
        <strain evidence="3 4">GR2756</strain>
    </source>
</reference>
<gene>
    <name evidence="3" type="ORF">RQX22_15230</name>
</gene>
<proteinExistence type="predicted"/>
<evidence type="ECO:0000313" key="3">
    <source>
        <dbReference type="EMBL" id="MDT9600311.1"/>
    </source>
</evidence>
<evidence type="ECO:0000259" key="2">
    <source>
        <dbReference type="Pfam" id="PF16220"/>
    </source>
</evidence>
<dbReference type="InterPro" id="IPR006860">
    <property type="entry name" value="FecR"/>
</dbReference>
<accession>A0ABU3QA83</accession>
<dbReference type="Gene3D" id="2.60.120.1440">
    <property type="match status" value="1"/>
</dbReference>